<feature type="region of interest" description="Disordered" evidence="3">
    <location>
        <begin position="301"/>
        <end position="360"/>
    </location>
</feature>
<dbReference type="GO" id="GO:0003723">
    <property type="term" value="F:RNA binding"/>
    <property type="evidence" value="ECO:0007669"/>
    <property type="project" value="UniProtKB-UniRule"/>
</dbReference>
<dbReference type="InterPro" id="IPR036612">
    <property type="entry name" value="KH_dom_type_1_sf"/>
</dbReference>
<evidence type="ECO:0000313" key="6">
    <source>
        <dbReference type="WBParaSite" id="jg18835"/>
    </source>
</evidence>
<organism evidence="5 6">
    <name type="scientific">Ditylenchus dipsaci</name>
    <dbReference type="NCBI Taxonomy" id="166011"/>
    <lineage>
        <taxon>Eukaryota</taxon>
        <taxon>Metazoa</taxon>
        <taxon>Ecdysozoa</taxon>
        <taxon>Nematoda</taxon>
        <taxon>Chromadorea</taxon>
        <taxon>Rhabditida</taxon>
        <taxon>Tylenchina</taxon>
        <taxon>Tylenchomorpha</taxon>
        <taxon>Sphaerularioidea</taxon>
        <taxon>Anguinidae</taxon>
        <taxon>Anguininae</taxon>
        <taxon>Ditylenchus</taxon>
    </lineage>
</organism>
<feature type="compositionally biased region" description="Low complexity" evidence="3">
    <location>
        <begin position="523"/>
        <end position="532"/>
    </location>
</feature>
<accession>A0A915DDQ0</accession>
<evidence type="ECO:0000256" key="2">
    <source>
        <dbReference type="PROSITE-ProRule" id="PRU00117"/>
    </source>
</evidence>
<dbReference type="AlphaFoldDB" id="A0A915DDQ0"/>
<protein>
    <submittedName>
        <fullName evidence="6">K Homology domain-containing protein</fullName>
    </submittedName>
</protein>
<evidence type="ECO:0000256" key="3">
    <source>
        <dbReference type="SAM" id="MobiDB-lite"/>
    </source>
</evidence>
<dbReference type="Gene3D" id="3.30.1370.10">
    <property type="entry name" value="K Homology domain, type 1"/>
    <property type="match status" value="2"/>
</dbReference>
<feature type="compositionally biased region" description="Polar residues" evidence="3">
    <location>
        <begin position="337"/>
        <end position="356"/>
    </location>
</feature>
<keyword evidence="2" id="KW-0694">RNA-binding</keyword>
<feature type="domain" description="K Homology" evidence="4">
    <location>
        <begin position="33"/>
        <end position="119"/>
    </location>
</feature>
<dbReference type="PANTHER" id="PTHR10288">
    <property type="entry name" value="KH DOMAIN CONTAINING RNA BINDING PROTEIN"/>
    <property type="match status" value="1"/>
</dbReference>
<proteinExistence type="predicted"/>
<feature type="domain" description="K Homology" evidence="4">
    <location>
        <begin position="204"/>
        <end position="408"/>
    </location>
</feature>
<feature type="region of interest" description="Disordered" evidence="3">
    <location>
        <begin position="238"/>
        <end position="288"/>
    </location>
</feature>
<dbReference type="InterPro" id="IPR004088">
    <property type="entry name" value="KH_dom_type_1"/>
</dbReference>
<feature type="compositionally biased region" description="Basic and acidic residues" evidence="3">
    <location>
        <begin position="552"/>
        <end position="563"/>
    </location>
</feature>
<dbReference type="WBParaSite" id="jg18835">
    <property type="protein sequence ID" value="jg18835"/>
    <property type="gene ID" value="jg18835"/>
</dbReference>
<feature type="compositionally biased region" description="Basic and acidic residues" evidence="3">
    <location>
        <begin position="276"/>
        <end position="288"/>
    </location>
</feature>
<dbReference type="Gene3D" id="3.30.310.210">
    <property type="match status" value="1"/>
</dbReference>
<evidence type="ECO:0000313" key="5">
    <source>
        <dbReference type="Proteomes" id="UP000887574"/>
    </source>
</evidence>
<dbReference type="Pfam" id="PF00013">
    <property type="entry name" value="KH_1"/>
    <property type="match status" value="3"/>
</dbReference>
<dbReference type="CDD" id="cd22403">
    <property type="entry name" value="KH-I_IGF2BP_rpt4"/>
    <property type="match status" value="1"/>
</dbReference>
<keyword evidence="1" id="KW-0677">Repeat</keyword>
<evidence type="ECO:0000259" key="4">
    <source>
        <dbReference type="SMART" id="SM00322"/>
    </source>
</evidence>
<feature type="compositionally biased region" description="Polar residues" evidence="3">
    <location>
        <begin position="314"/>
        <end position="329"/>
    </location>
</feature>
<feature type="domain" description="K Homology" evidence="4">
    <location>
        <begin position="418"/>
        <end position="496"/>
    </location>
</feature>
<dbReference type="SMART" id="SM00322">
    <property type="entry name" value="KH"/>
    <property type="match status" value="3"/>
</dbReference>
<evidence type="ECO:0000256" key="1">
    <source>
        <dbReference type="ARBA" id="ARBA00022737"/>
    </source>
</evidence>
<dbReference type="InterPro" id="IPR004087">
    <property type="entry name" value="KH_dom"/>
</dbReference>
<dbReference type="PROSITE" id="PS50084">
    <property type="entry name" value="KH_TYPE_1"/>
    <property type="match status" value="3"/>
</dbReference>
<sequence length="563" mass="61375">MDNCSKACLRILQVVQKEREKDKPTGSQSTPLSSVELKIRVPNQLVGRLIGKQGASVKKIMEEAGASVSVSDSRSSTDIHPLHHPINFDSACNERVITIRAGSIDAVSGAEKKVSQKLRYYYESDVNAGLVCHPNDPMNGLMSVPPLFMPGTGSIPRDANATAHAYNASSINTSAPPPAYYYPQMNLPPLNHYSHNAMHHANPIHIQSKIFVPNSVVGALIGTKGTYIKQMQKLSGANIHIDGGPEGERKHRQSQMDNAAGTKYEAKQESNGQDTENSHAKGSLENDKEVENLESSMSMLEVNGQPTPSAPTLEDQNSSTTKVESNNVAGNCEDGSVDNTNTQNPAPNASTTANTQEGEEVSIENLDSVAVEDVQKKSSLENRERYVSVSGAEGQVYKAEFWIFQRVAESTHQFFDEVVLTTETLVPTRVIGRIIGKSGQNVRELQRLTQAQVKIPEDLNGSDATPRSESPWTPVRVTGHYFSLQAVQARFCILIAESDQRQNYESKHPRASGSFVPFKTSPDPNATPAEADAAIEDDQQGDDTTAPQQENMQEKVEPVESQL</sequence>
<dbReference type="Proteomes" id="UP000887574">
    <property type="component" value="Unplaced"/>
</dbReference>
<feature type="region of interest" description="Disordered" evidence="3">
    <location>
        <begin position="503"/>
        <end position="563"/>
    </location>
</feature>
<keyword evidence="5" id="KW-1185">Reference proteome</keyword>
<reference evidence="6" key="1">
    <citation type="submission" date="2022-11" db="UniProtKB">
        <authorList>
            <consortium name="WormBaseParasite"/>
        </authorList>
    </citation>
    <scope>IDENTIFICATION</scope>
</reference>
<name>A0A915DDQ0_9BILA</name>
<dbReference type="SUPFAM" id="SSF54791">
    <property type="entry name" value="Eukaryotic type KH-domain (KH-domain type I)"/>
    <property type="match status" value="3"/>
</dbReference>